<dbReference type="WBParaSite" id="nRc.2.0.1.t38229-RA">
    <property type="protein sequence ID" value="nRc.2.0.1.t38229-RA"/>
    <property type="gene ID" value="nRc.2.0.1.g38229"/>
</dbReference>
<organism evidence="1 2">
    <name type="scientific">Romanomermis culicivorax</name>
    <name type="common">Nematode worm</name>
    <dbReference type="NCBI Taxonomy" id="13658"/>
    <lineage>
        <taxon>Eukaryota</taxon>
        <taxon>Metazoa</taxon>
        <taxon>Ecdysozoa</taxon>
        <taxon>Nematoda</taxon>
        <taxon>Enoplea</taxon>
        <taxon>Dorylaimia</taxon>
        <taxon>Mermithida</taxon>
        <taxon>Mermithoidea</taxon>
        <taxon>Mermithidae</taxon>
        <taxon>Romanomermis</taxon>
    </lineage>
</organism>
<sequence length="39" mass="4109">MDEDCLITNTLVCHIYNISALPAAASVNVNGVEDTVMNG</sequence>
<evidence type="ECO:0000313" key="2">
    <source>
        <dbReference type="WBParaSite" id="nRc.2.0.1.t38229-RA"/>
    </source>
</evidence>
<dbReference type="Proteomes" id="UP000887565">
    <property type="component" value="Unplaced"/>
</dbReference>
<accession>A0A915KK51</accession>
<evidence type="ECO:0000313" key="1">
    <source>
        <dbReference type="Proteomes" id="UP000887565"/>
    </source>
</evidence>
<keyword evidence="1" id="KW-1185">Reference proteome</keyword>
<reference evidence="2" key="1">
    <citation type="submission" date="2022-11" db="UniProtKB">
        <authorList>
            <consortium name="WormBaseParasite"/>
        </authorList>
    </citation>
    <scope>IDENTIFICATION</scope>
</reference>
<dbReference type="AlphaFoldDB" id="A0A915KK51"/>
<name>A0A915KK51_ROMCU</name>
<protein>
    <submittedName>
        <fullName evidence="2">Uncharacterized protein</fullName>
    </submittedName>
</protein>
<proteinExistence type="predicted"/>